<feature type="compositionally biased region" description="Polar residues" evidence="1">
    <location>
        <begin position="1765"/>
        <end position="1779"/>
    </location>
</feature>
<dbReference type="InterPro" id="IPR002156">
    <property type="entry name" value="RNaseH_domain"/>
</dbReference>
<feature type="domain" description="RNase H type-1" evidence="2">
    <location>
        <begin position="3731"/>
        <end position="3881"/>
    </location>
</feature>
<feature type="compositionally biased region" description="Basic and acidic residues" evidence="1">
    <location>
        <begin position="3688"/>
        <end position="3716"/>
    </location>
</feature>
<organism evidence="3 4">
    <name type="scientific">Cymbomonas tetramitiformis</name>
    <dbReference type="NCBI Taxonomy" id="36881"/>
    <lineage>
        <taxon>Eukaryota</taxon>
        <taxon>Viridiplantae</taxon>
        <taxon>Chlorophyta</taxon>
        <taxon>Pyramimonadophyceae</taxon>
        <taxon>Pyramimonadales</taxon>
        <taxon>Pyramimonadaceae</taxon>
        <taxon>Cymbomonas</taxon>
    </lineage>
</organism>
<feature type="compositionally biased region" description="Polar residues" evidence="1">
    <location>
        <begin position="1808"/>
        <end position="1820"/>
    </location>
</feature>
<feature type="region of interest" description="Disordered" evidence="1">
    <location>
        <begin position="807"/>
        <end position="864"/>
    </location>
</feature>
<feature type="region of interest" description="Disordered" evidence="1">
    <location>
        <begin position="3929"/>
        <end position="3949"/>
    </location>
</feature>
<dbReference type="Gene3D" id="3.60.10.10">
    <property type="entry name" value="Endonuclease/exonuclease/phosphatase"/>
    <property type="match status" value="1"/>
</dbReference>
<evidence type="ECO:0000313" key="4">
    <source>
        <dbReference type="Proteomes" id="UP001190700"/>
    </source>
</evidence>
<feature type="region of interest" description="Disordered" evidence="1">
    <location>
        <begin position="1504"/>
        <end position="1533"/>
    </location>
</feature>
<feature type="region of interest" description="Disordered" evidence="1">
    <location>
        <begin position="881"/>
        <end position="917"/>
    </location>
</feature>
<feature type="compositionally biased region" description="Polar residues" evidence="1">
    <location>
        <begin position="1743"/>
        <end position="1752"/>
    </location>
</feature>
<dbReference type="Pfam" id="PF07727">
    <property type="entry name" value="RVT_2"/>
    <property type="match status" value="1"/>
</dbReference>
<proteinExistence type="predicted"/>
<dbReference type="Gene3D" id="3.30.420.10">
    <property type="entry name" value="Ribonuclease H-like superfamily/Ribonuclease H"/>
    <property type="match status" value="1"/>
</dbReference>
<dbReference type="CDD" id="cd09272">
    <property type="entry name" value="RNase_HI_RT_Ty1"/>
    <property type="match status" value="1"/>
</dbReference>
<sequence>MVHYVGKPHWIHNHQDMGEILGSFPDPHQAEREFDASYDRPQPFSDSFDTAGSRIHGIGSFFDGEESHACVQLIQTDGTVTWTMAVRYVSQTSDGRHYRDLLHYLDCYRKLNGINEHYPIWTIVKARQTIRAPIYSALLISTHRGNRRPYGVILEPCPDEPAGWHIDLPANLIIFPSTHSAAYLPFSDTLSSDLRAESMFGSFSSMEQFLSDAPTSTITHMLEVSAPEIKLPHGARQALSSPQSEDWLKAMDQEQNYRLPSVGDLFSYPRDISFQTAIHICSSTVFQLVVSHLDVSQAFMHAKLEFPVWIQFPSGYTFKGYSYALLSYALYGLKIAGASWQRMVKQFMLNFKYMGHSFRQSTHDACIYFIYTPTVKAMCVVYVDDFGMACSTALERAFWTDFRATFKAKHLGPISSILQMTVQHDDQGVYLNQSRQIKNLMTANNIPERPFRTPMDSKLVISKPADPDLTLVKPYRSILGSLLWHSRTSRPDIYYAVIYLSQFVACPSEDSMKALIRIAQYLDCTAHYRMAFYYPERPARVLTLFVYSDADLARDLENSARSYSGMVIFFCGMILQYGTVRQTITETSSTGSEYVAASTAAQRVVSLMFMLTEIFGYIQHPIQGQPPSTTGLDSEITEAERVATDIAFSYPGLQPGTLLTKLLDYTTPTGTGVGGVRPDGKSVTDELEIYSESDRRPVDYQNMRSTEYLPASATCPRLELPVPLLLDNDACRSIAENIPLSQKIKHVLVRFHMLRDFVRLGWIICWRVPSEKNLADPYTKPVPPTKNTVPYFNMLFDSYMDMQKADTEAGEVKTDAHQVRKRTTPDSKLTDLSRQPHLSSQNTLQPQTKMSDMAASPTQSDQIRPEDVQNFEQWYQEQPASMQVDSVERNEPTSPYSSAQSGSPALSVEVSELSGHITTDEEHSCEAQTFFHKFGSPLPYEKPDKAPKRAKVVTFEQAAKKSKTQHHGAEEVPSTGEQTEIGSASTAEPRTGRPDGDQLGKPRTEKHKKIGSAGESRPRTGRPEGDQLGQPQLGQPVGKTTKNEKQKEPNESEGEPLKEDNTSKVPHTRIQEALTEPLDIFATPGVVQHPPKAIPSAKKFLKQISDMPRRQPSEELPAIYIKEQAARYCVDKRPVITAEDPPALISKLGVPTEGSDDKEGIHVPMHVRALTGCELSPEHTTHTGLPSKGRPQLKITDLAETVESAIQYLRYLDAAIRLSTEDPYTRVFNHEHTHIWLDERGRVAQIDLAFKTRKIALLVLHNPIFRLPMRCRPQQHQTFSPEQQAIPCIYVWSPWNPTVGPAADRTILVYGEGLGKEVTLRDVACTLAGQFMFKEEDRHPLGHLVDKIKKGAKKESEKDSGLREVLLLEAVSPEAAQAILQNPYDFGVLFTSHRSSLVEAIAAHIQKLTASTNKLETLQDIFRLHVGTGQWAPSNWGNPATLIQWKRNGNRTINHYCVLTQPAYEALYEAGQQGTQTISVLAGINKEGKKLYASVELEVGRWSQKGPGTEAAKMKGAPRQSPGRKVGDEKLGDPGQQAAAAIHRVEAAAKSAVRRTAGKADQGTIPPEVTKTLIDLTHQLKLFNDGLPANIQRLRDLQIAEDEKTSERHRELLIVLGSVVAGQKESSKALIGETRNTTASIKALVDALTSQQSEHLAKTLNKQVTVELMNVGNQSAQDQYSCGVWVLMATEAWMHYQKTCPGGHWPTHFNEAVSKWGATDRTAITAYRKSIQLPVKEMMATAKGQSRTQVESQRAAETRRPADGLNTNPEAGRQAPQTQERGRKTTTKQPGLWEWLHRLAPTTPPGNDGQTPEEQQAQETHLNEEWEQAQDEPTAQWERFADTRLETPEACQDSREYHTPLTEPIKTDIGKDRLHMLTWNVAGQSDACLDLAEVINKRSQNQQSLQVIVLTEVKHAHASVMRRFRDMQYTAIGTKTEVQKTEGTAEQAMKGGVAILLGNPYSHAHNHHVVPARHLEGYLLHVVLHLPGKVMYHVLGIYNPPGAEEWKTRDKILKYTTNLLRKTAGKANEHVVIGGDLNASNTSTGKGMTKTDKQWTKLAEELDLHNVGPPVDTTLNWAKHRNIDRWLAPRNKQAQYEMGDTTHLTRHHTSDHEMVSLATLQLDSIDTHEPYVDRDPQPGHVKLDTPLNKTHRETLQSVLLRTHDYARTADLKRITEIATQCREEDNRQVAHATIDRAGETVLNILTEANKCALQDDELPTTTVGGTSSRVGKDLLMSKKDRKERDAAILKMRRHKQTKRHLRNPHTEHSTLRSLKEGEMKGPTDRDNADAKEWVSWLTEEAKKERSAAHKVVKQHWKQAKQRHNDKTIKEYWNNQKRYHKRIYTKAQETGHAPTANIQALQDREGNLAVGHGNIANALADHMAHSAPYRMEHRSPPDSKPPPWEDPAHRERLIKTPRPDPSGLDLTISRQGYSKAVHTLNNNKAPGPTRTPNEILKYMPEDFHDALHALMLEMWNSKHVPLTWKKGTFCFHHKKGDVTLQQNYRPIALLEGVFKLYTSQIANMLSTFCETQGILAQAQEGSREKRNTLRQLTRVTNAIEDANVSGRELHGLYVDFENAYGSVDHNKLLHTMQYLGIPDELTQVAFSQWSELKINLTKSAITGIKNGFSIPEQLHKDLKMLGLDGKLSHFKILKPDDTYKYLGVLLAFTGRWDKEKEAAKEEMNHRIQALLRSPLTPDQKEYSLHSAILGKFRYGLHLGLYTAGEIDDFNKIIGGATKNIQGLPRNGTPNIFTTQEKEKFGLGMVPLQAVYAQSIWSGLLEAMHSEEDKGTVRGPAWRQINLKSRLRMSHVSRSTRGLVEYHSTTRRNCTDLDKLWGGHQTKHNTLRKLNALLRYNITPQGTEGMLRQLQTPIPKIMEQLKGATRKRSDKEMEGTTRKTKAGKIIDGDIPTPPDWQAMCTDQTARLTIPKDTPTAINFTTCLKLFTHFPDLALLTTRDGQHAISQVNVREQCTDATLNTDRSAIAKGLAHLYPYLCEAQPRDIAKPGDFYDSLTNRRLKQQYRSMPREGPLDSHAIRTNLPRLNSEQLRDKMTEWEARLVPREEIHRQLSLHPLTRINETENTGPVPGEEEEEPQPLHTRSQTKWIDEIDPMAEKLETGFEKGRTIDKPKEIVAMRTLLVDPTDPHSLVTQYRTQWRHSEGDDSYSWSTRETITDYLKLAKRRGQSATTFLTLNRRRRARGSQVTHPTGLREILAGRPHLGQAWPTLHVENLTLDPTETNPEQDIVDNRGHHCQIRLEGELAHSYHRNGKYIGTLTKEKLLRLHERYTQAVGTTDHQTPHQRTLRTEMWEDHKIQVSTFEEEIGHLLIRYSSKEEKEERKKNLQNHWTFPAQMQRALQQAFGITTELFASPLNVHHNTTTYYAKYDRDKVFGARGSAWTANWMKLGAYQFNPEYTPQDLKKALDFAIAATTTQEPVFGVGVYPTYEKTPYRKLYNAHAGHLIHELLEIPQGKFTFLPPDHWMGATHQQAKQCNWNLRVLIVANKQGWQAHCGDPDTAADCIRRALTTCPQSKVRTTSAVKQPIREANLHDANEPNQEGRTPSVDCVVDTRPWQRYELPEIKTKDMTNAMGRMCSTGPHLRNDLCPQCCNIQAEVETWWEDSHLYVEEGPAKWELLPGSRGGKWNIHPPTVQQVVEANTLHTRLTRQNDAQTIWDKVARSKVVRYPTDFWPEHEPGAQGRRWELTRDQTEDPRNRAPRDTPTQLTYPSPQRAHKATSYLYTDGSKREIETEEGGKEWASGAAVWDPRSGEGEAHMIRWEGEDQEVNRAELLAIQKAATLPPPPSGNGLTICTDSANSIRQLESMRTKPHNMEHHQQRDLLYAILVNIEALVAAGHTVSLLKVKAHTGIVGNEKADEAAKQACTTGTLTEAWDNNETIKVKPMIPDEDSNSRELKGKLAVQKYVTTLLRERQAQGNSRLSAKMTDLQGEPSTWTHQLKTERNFRWEAHHDQAQQTEEEQTTIRDLVPNQQQQANQTRDEEDRQIKVMMEQTEEEEMLLMREVQEHQEFQETEGRRDPTRGNEPEPAETPPPPSEGEEIFKELNELAERLEATQEEHNDEEIFDMLNELIEQREKPQGKPTNERQAHHDRVTEESRVHAIMEDPMPRTRRKQRKHDMTHSRTEKRNAPPVQEGRTTDSWLNETMKHLKGDTPLHKIANGFWKRATFAVRKTILKCRLRILPAQDYETAKNSAGGGGKCTLEGCGHKGVDYAKGFLMRVGHALGGCNNPQMRGMFSDRADAHADELKHILDHHRKGGCKVLAYTGKKRDPGVKPRVLPNYILTRGQCRHDGKDNPGRNDGPDTIPSFVDIVMIEGLEDLEDGWECTQQEAPARVKNLHLIEVAHTDDEKWGPKLLEKYMKYGPLLQLLRRHGFRAKLHVFAVGRTGTVYKHNQDILEQLGLNRKEATQALQRIHDLTVNYAHSTYQLYRRLRQEKQEEEKDKNHPV</sequence>
<feature type="region of interest" description="Disordered" evidence="1">
    <location>
        <begin position="1739"/>
        <end position="1834"/>
    </location>
</feature>
<dbReference type="SUPFAM" id="SSF56219">
    <property type="entry name" value="DNase I-like"/>
    <property type="match status" value="1"/>
</dbReference>
<evidence type="ECO:0000259" key="2">
    <source>
        <dbReference type="PROSITE" id="PS50879"/>
    </source>
</evidence>
<feature type="compositionally biased region" description="Basic and acidic residues" evidence="1">
    <location>
        <begin position="4131"/>
        <end position="4142"/>
    </location>
</feature>
<dbReference type="InterPro" id="IPR000477">
    <property type="entry name" value="RT_dom"/>
</dbReference>
<dbReference type="InterPro" id="IPR012337">
    <property type="entry name" value="RNaseH-like_sf"/>
</dbReference>
<dbReference type="Pfam" id="PF12237">
    <property type="entry name" value="PCIF1_WW"/>
    <property type="match status" value="1"/>
</dbReference>
<dbReference type="SUPFAM" id="SSF53098">
    <property type="entry name" value="Ribonuclease H-like"/>
    <property type="match status" value="1"/>
</dbReference>
<dbReference type="Pfam" id="PF03372">
    <property type="entry name" value="Exo_endo_phos"/>
    <property type="match status" value="1"/>
</dbReference>
<dbReference type="Pfam" id="PF00078">
    <property type="entry name" value="RVT_1"/>
    <property type="match status" value="1"/>
</dbReference>
<dbReference type="InterPro" id="IPR036691">
    <property type="entry name" value="Endo/exonu/phosph_ase_sf"/>
</dbReference>
<dbReference type="SUPFAM" id="SSF56672">
    <property type="entry name" value="DNA/RNA polymerases"/>
    <property type="match status" value="1"/>
</dbReference>
<dbReference type="InterPro" id="IPR043502">
    <property type="entry name" value="DNA/RNA_pol_sf"/>
</dbReference>
<feature type="region of interest" description="Disordered" evidence="1">
    <location>
        <begin position="3075"/>
        <end position="3100"/>
    </location>
</feature>
<dbReference type="PROSITE" id="PS50879">
    <property type="entry name" value="RNASE_H_1"/>
    <property type="match status" value="1"/>
</dbReference>
<dbReference type="PANTHER" id="PTHR11439">
    <property type="entry name" value="GAG-POL-RELATED RETROTRANSPOSON"/>
    <property type="match status" value="1"/>
</dbReference>
<feature type="region of interest" description="Disordered" evidence="1">
    <location>
        <begin position="2388"/>
        <end position="2423"/>
    </location>
</feature>
<feature type="region of interest" description="Disordered" evidence="1">
    <location>
        <begin position="3687"/>
        <end position="3736"/>
    </location>
</feature>
<dbReference type="InterPro" id="IPR036397">
    <property type="entry name" value="RNaseH_sf"/>
</dbReference>
<reference evidence="3 4" key="1">
    <citation type="journal article" date="2015" name="Genome Biol. Evol.">
        <title>Comparative Genomics of a Bacterivorous Green Alga Reveals Evolutionary Causalities and Consequences of Phago-Mixotrophic Mode of Nutrition.</title>
        <authorList>
            <person name="Burns J.A."/>
            <person name="Paasch A."/>
            <person name="Narechania A."/>
            <person name="Kim E."/>
        </authorList>
    </citation>
    <scope>NUCLEOTIDE SEQUENCE [LARGE SCALE GENOMIC DNA]</scope>
    <source>
        <strain evidence="3 4">PLY_AMNH</strain>
    </source>
</reference>
<protein>
    <recommendedName>
        <fullName evidence="2">RNase H type-1 domain-containing protein</fullName>
    </recommendedName>
</protein>
<feature type="compositionally biased region" description="Polar residues" evidence="1">
    <location>
        <begin position="832"/>
        <end position="862"/>
    </location>
</feature>
<dbReference type="InterPro" id="IPR013103">
    <property type="entry name" value="RVT_2"/>
</dbReference>
<dbReference type="GO" id="GO:0004523">
    <property type="term" value="F:RNA-DNA hybrid ribonuclease activity"/>
    <property type="evidence" value="ECO:0007669"/>
    <property type="project" value="InterPro"/>
</dbReference>
<dbReference type="Proteomes" id="UP001190700">
    <property type="component" value="Unassembled WGS sequence"/>
</dbReference>
<dbReference type="PANTHER" id="PTHR11439:SF467">
    <property type="entry name" value="INTEGRASE CATALYTIC DOMAIN-CONTAINING PROTEIN"/>
    <property type="match status" value="1"/>
</dbReference>
<feature type="region of interest" description="Disordered" evidence="1">
    <location>
        <begin position="941"/>
        <end position="1065"/>
    </location>
</feature>
<name>A0AAE0BPA8_9CHLO</name>
<feature type="region of interest" description="Disordered" evidence="1">
    <location>
        <begin position="4090"/>
        <end position="4151"/>
    </location>
</feature>
<dbReference type="CDD" id="cd09276">
    <property type="entry name" value="Rnase_HI_RT_non_LTR"/>
    <property type="match status" value="1"/>
</dbReference>
<feature type="compositionally biased region" description="Basic and acidic residues" evidence="1">
    <location>
        <begin position="4090"/>
        <end position="4122"/>
    </location>
</feature>
<dbReference type="InterPro" id="IPR022035">
    <property type="entry name" value="PCIF1_WW"/>
</dbReference>
<feature type="compositionally biased region" description="Basic and acidic residues" evidence="1">
    <location>
        <begin position="2264"/>
        <end position="2288"/>
    </location>
</feature>
<evidence type="ECO:0000313" key="3">
    <source>
        <dbReference type="EMBL" id="KAK3239595.1"/>
    </source>
</evidence>
<comment type="caution">
    <text evidence="3">The sequence shown here is derived from an EMBL/GenBank/DDBJ whole genome shotgun (WGS) entry which is preliminary data.</text>
</comment>
<dbReference type="GO" id="GO:0003676">
    <property type="term" value="F:nucleic acid binding"/>
    <property type="evidence" value="ECO:0007669"/>
    <property type="project" value="InterPro"/>
</dbReference>
<feature type="compositionally biased region" description="Basic residues" evidence="1">
    <location>
        <begin position="2252"/>
        <end position="2263"/>
    </location>
</feature>
<feature type="compositionally biased region" description="Basic and acidic residues" evidence="1">
    <location>
        <begin position="1041"/>
        <end position="1062"/>
    </location>
</feature>
<feature type="compositionally biased region" description="Polar residues" evidence="1">
    <location>
        <begin position="975"/>
        <end position="988"/>
    </location>
</feature>
<feature type="compositionally biased region" description="Basic and acidic residues" evidence="1">
    <location>
        <begin position="990"/>
        <end position="1003"/>
    </location>
</feature>
<feature type="region of interest" description="Disordered" evidence="1">
    <location>
        <begin position="2252"/>
        <end position="2288"/>
    </location>
</feature>
<dbReference type="EMBL" id="LGRX02033868">
    <property type="protein sequence ID" value="KAK3239595.1"/>
    <property type="molecule type" value="Genomic_DNA"/>
</dbReference>
<evidence type="ECO:0000256" key="1">
    <source>
        <dbReference type="SAM" id="MobiDB-lite"/>
    </source>
</evidence>
<feature type="compositionally biased region" description="Basic and acidic residues" evidence="1">
    <location>
        <begin position="1016"/>
        <end position="1025"/>
    </location>
</feature>
<feature type="compositionally biased region" description="Basic and acidic residues" evidence="1">
    <location>
        <begin position="2405"/>
        <end position="2417"/>
    </location>
</feature>
<feature type="region of interest" description="Disordered" evidence="1">
    <location>
        <begin position="3966"/>
        <end position="3998"/>
    </location>
</feature>
<feature type="compositionally biased region" description="Low complexity" evidence="1">
    <location>
        <begin position="1027"/>
        <end position="1036"/>
    </location>
</feature>
<feature type="compositionally biased region" description="Polar residues" evidence="1">
    <location>
        <begin position="892"/>
        <end position="904"/>
    </location>
</feature>
<feature type="region of interest" description="Disordered" evidence="1">
    <location>
        <begin position="4021"/>
        <end position="4053"/>
    </location>
</feature>
<keyword evidence="4" id="KW-1185">Reference proteome</keyword>
<accession>A0AAE0BPA8</accession>
<feature type="compositionally biased region" description="Basic and acidic residues" evidence="1">
    <location>
        <begin position="807"/>
        <end position="831"/>
    </location>
</feature>
<feature type="compositionally biased region" description="Basic and acidic residues" evidence="1">
    <location>
        <begin position="4021"/>
        <end position="4039"/>
    </location>
</feature>
<dbReference type="Pfam" id="PF00075">
    <property type="entry name" value="RNase_H"/>
    <property type="match status" value="1"/>
</dbReference>
<gene>
    <name evidence="3" type="ORF">CYMTET_50483</name>
</gene>
<dbReference type="InterPro" id="IPR005135">
    <property type="entry name" value="Endo/exonuclease/phosphatase"/>
</dbReference>